<protein>
    <submittedName>
        <fullName evidence="2">Uncharacterized protein</fullName>
    </submittedName>
</protein>
<reference evidence="2 3" key="1">
    <citation type="submission" date="2024-04" db="EMBL/GenBank/DDBJ databases">
        <title>genome sequences of Mucor flavus KT1a and Helicostylum pulchrum KT1b strains isolation_sourced from the surface of a dry-aged beef.</title>
        <authorList>
            <person name="Toyotome T."/>
            <person name="Hosono M."/>
            <person name="Torimaru M."/>
            <person name="Fukuda K."/>
            <person name="Mikami N."/>
        </authorList>
    </citation>
    <scope>NUCLEOTIDE SEQUENCE [LARGE SCALE GENOMIC DNA]</scope>
    <source>
        <strain evidence="2 3">KT1b</strain>
    </source>
</reference>
<comment type="caution">
    <text evidence="2">The sequence shown here is derived from an EMBL/GenBank/DDBJ whole genome shotgun (WGS) entry which is preliminary data.</text>
</comment>
<gene>
    <name evidence="2" type="ORF">HPULCUR_009047</name>
</gene>
<dbReference type="Proteomes" id="UP001476247">
    <property type="component" value="Unassembled WGS sequence"/>
</dbReference>
<sequence length="242" mass="26379">MAQLGESAVAVVGFVASMIGIITSPGAFESTFSQKPQVKDNFKITSEIAFQKGSEMLEFPRIDVLDLAGNIIGYDYDERKGEDGRFQLIDVSYNEIPNVIQITAPVKGGRITFTTLKITTSSRNVLTDMYYSTFVTADAIKGCIERSGQNVIGDLGTCDKSTYVDAKGVLRSSHGLVMSQGNVCELKWIQINMYETLQALNNNNVDAFCNGIKFEVNPNDTNGGTCNYCPKGGLVIPFCQDC</sequence>
<organism evidence="2 3">
    <name type="scientific">Helicostylum pulchrum</name>
    <dbReference type="NCBI Taxonomy" id="562976"/>
    <lineage>
        <taxon>Eukaryota</taxon>
        <taxon>Fungi</taxon>
        <taxon>Fungi incertae sedis</taxon>
        <taxon>Mucoromycota</taxon>
        <taxon>Mucoromycotina</taxon>
        <taxon>Mucoromycetes</taxon>
        <taxon>Mucorales</taxon>
        <taxon>Mucorineae</taxon>
        <taxon>Mucoraceae</taxon>
        <taxon>Helicostylum</taxon>
    </lineage>
</organism>
<evidence type="ECO:0000313" key="3">
    <source>
        <dbReference type="Proteomes" id="UP001476247"/>
    </source>
</evidence>
<keyword evidence="1" id="KW-0472">Membrane</keyword>
<keyword evidence="1" id="KW-1133">Transmembrane helix</keyword>
<keyword evidence="1" id="KW-0812">Transmembrane</keyword>
<name>A0ABP9Y9B3_9FUNG</name>
<keyword evidence="3" id="KW-1185">Reference proteome</keyword>
<evidence type="ECO:0000256" key="1">
    <source>
        <dbReference type="SAM" id="Phobius"/>
    </source>
</evidence>
<proteinExistence type="predicted"/>
<evidence type="ECO:0000313" key="2">
    <source>
        <dbReference type="EMBL" id="GAA5803564.1"/>
    </source>
</evidence>
<feature type="transmembrane region" description="Helical" evidence="1">
    <location>
        <begin position="7"/>
        <end position="28"/>
    </location>
</feature>
<dbReference type="EMBL" id="BAABUJ010000029">
    <property type="protein sequence ID" value="GAA5803564.1"/>
    <property type="molecule type" value="Genomic_DNA"/>
</dbReference>
<accession>A0ABP9Y9B3</accession>